<evidence type="ECO:0000256" key="2">
    <source>
        <dbReference type="ARBA" id="ARBA00022695"/>
    </source>
</evidence>
<name>A0A5P8PNX7_9VIRU</name>
<dbReference type="GO" id="GO:0016779">
    <property type="term" value="F:nucleotidyltransferase activity"/>
    <property type="evidence" value="ECO:0007669"/>
    <property type="project" value="UniProtKB-KW"/>
</dbReference>
<accession>A0A5P8PNX7</accession>
<dbReference type="EMBL" id="MN371232">
    <property type="protein sequence ID" value="QFR59038.1"/>
    <property type="molecule type" value="Genomic_RNA"/>
</dbReference>
<evidence type="ECO:0000256" key="1">
    <source>
        <dbReference type="ARBA" id="ARBA00022679"/>
    </source>
</evidence>
<evidence type="ECO:0000313" key="3">
    <source>
        <dbReference type="EMBL" id="QFR59038.1"/>
    </source>
</evidence>
<dbReference type="InterPro" id="IPR043502">
    <property type="entry name" value="DNA/RNA_pol_sf"/>
</dbReference>
<dbReference type="SUPFAM" id="SSF56672">
    <property type="entry name" value="DNA/RNA polymerases"/>
    <property type="match status" value="1"/>
</dbReference>
<protein>
    <submittedName>
        <fullName evidence="3">Putative RNA dependent RNA polymerase</fullName>
    </submittedName>
</protein>
<keyword evidence="1" id="KW-0808">Transferase</keyword>
<reference evidence="3" key="1">
    <citation type="journal article" date="2020" name="Virus Evol.">
        <title>A new lineage of segmented RNA viruses infecting animals.</title>
        <authorList>
            <person name="Obbard D.J."/>
            <person name="Shi M."/>
            <person name="Roberts K.E."/>
            <person name="Longdon B."/>
            <person name="Dennis A.B."/>
        </authorList>
    </citation>
    <scope>NUCLEOTIDE SEQUENCE</scope>
    <source>
        <strain evidence="3">WHLC5398</strain>
    </source>
</reference>
<proteinExistence type="predicted"/>
<sequence>MRDARRFSSWLERKGYLDTDIYHYVVSRGFRIKFSRRFTYYCKFFLDGITYFRRHRCSWQLCCRIYYMAEQRHAMLQGQRVNMAEKEGVLTSIITSLHPHFKYRSAPNYGSMATLTPVRIQPELRAAVKQSIVAEYGTEVLKSVEENYVNSSNITDPDLVAPAYTKLASRPIIPLNRKVVKRCILLRLIQHKRIHGDSPRQQLEFSPVVLAAADKNRASSSGICSVKAVAGMGRTRGTKGDMHPSSVSLNIADRISNDIPLSLPYKPFLKEEVLKVGKPVRGIQNESAANYQILSIVDQAQKFKGHLGNAIGMGSKEFNFSAIFVVWYTVFLRFQEYGTWTEFLDYITIRGAHESDKTSWESTTGINDGLPTAIVDLSFKDFATPGDRKLYVRAVADVYNPFIYVNKGGFFAPWRVASGTERTSSNNTDRHQLMVHYCVSWVVSHGGSLGSELCKCDACNHLREHEAFGWQISEMDIELKKHAFILGDDFFAVSWGYYEDSFFDMLMDYTFGTITKTEAKSMWCDGEFLRKKFIRNGDGSITWYRDHERMLGKLLYGSHLLNEQRLHAALISYKYEAGDNQKLVDCLTRIYARIECGDVCMSDYEKKVPLLVDVNNFMQFTCDDVVNYQKQIMTTAEHLKLLTSN</sequence>
<keyword evidence="2" id="KW-0548">Nucleotidyltransferase</keyword>
<organism evidence="3">
    <name type="scientific">Jiangan virus</name>
    <dbReference type="NCBI Taxonomy" id="2656656"/>
    <lineage>
        <taxon>Viruses</taxon>
        <taxon>Riboviria</taxon>
    </lineage>
</organism>